<name>A0ABW2T595_9ACTN</name>
<evidence type="ECO:0000256" key="2">
    <source>
        <dbReference type="ARBA" id="ARBA00022723"/>
    </source>
</evidence>
<feature type="transmembrane region" description="Helical" evidence="7">
    <location>
        <begin position="94"/>
        <end position="116"/>
    </location>
</feature>
<dbReference type="EMBL" id="JBHTEE010000001">
    <property type="protein sequence ID" value="MFC7603589.1"/>
    <property type="molecule type" value="Genomic_DNA"/>
</dbReference>
<protein>
    <submittedName>
        <fullName evidence="9">M56 family metallopeptidase</fullName>
    </submittedName>
</protein>
<keyword evidence="10" id="KW-1185">Reference proteome</keyword>
<evidence type="ECO:0000256" key="1">
    <source>
        <dbReference type="ARBA" id="ARBA00022670"/>
    </source>
</evidence>
<evidence type="ECO:0000256" key="7">
    <source>
        <dbReference type="SAM" id="Phobius"/>
    </source>
</evidence>
<dbReference type="CDD" id="cd07326">
    <property type="entry name" value="M56_BlaR1_MecR1_like"/>
    <property type="match status" value="1"/>
</dbReference>
<dbReference type="PANTHER" id="PTHR34978:SF3">
    <property type="entry name" value="SLR0241 PROTEIN"/>
    <property type="match status" value="1"/>
</dbReference>
<dbReference type="InterPro" id="IPR001915">
    <property type="entry name" value="Peptidase_M48"/>
</dbReference>
<reference evidence="10" key="1">
    <citation type="journal article" date="2019" name="Int. J. Syst. Evol. Microbiol.">
        <title>The Global Catalogue of Microorganisms (GCM) 10K type strain sequencing project: providing services to taxonomists for standard genome sequencing and annotation.</title>
        <authorList>
            <consortium name="The Broad Institute Genomics Platform"/>
            <consortium name="The Broad Institute Genome Sequencing Center for Infectious Disease"/>
            <person name="Wu L."/>
            <person name="Ma J."/>
        </authorList>
    </citation>
    <scope>NUCLEOTIDE SEQUENCE [LARGE SCALE GENOMIC DNA]</scope>
    <source>
        <strain evidence="10">JCM 10083</strain>
    </source>
</reference>
<organism evidence="9 10">
    <name type="scientific">Streptosporangium amethystogenes subsp. fukuiense</name>
    <dbReference type="NCBI Taxonomy" id="698418"/>
    <lineage>
        <taxon>Bacteria</taxon>
        <taxon>Bacillati</taxon>
        <taxon>Actinomycetota</taxon>
        <taxon>Actinomycetes</taxon>
        <taxon>Streptosporangiales</taxon>
        <taxon>Streptosporangiaceae</taxon>
        <taxon>Streptosporangium</taxon>
    </lineage>
</organism>
<gene>
    <name evidence="9" type="ORF">ACFQVD_26095</name>
</gene>
<accession>A0ABW2T595</accession>
<evidence type="ECO:0000313" key="9">
    <source>
        <dbReference type="EMBL" id="MFC7603589.1"/>
    </source>
</evidence>
<dbReference type="InterPro" id="IPR052173">
    <property type="entry name" value="Beta-lactam_resp_regulator"/>
</dbReference>
<feature type="transmembrane region" description="Helical" evidence="7">
    <location>
        <begin position="290"/>
        <end position="309"/>
    </location>
</feature>
<dbReference type="Gene3D" id="3.30.2010.10">
    <property type="entry name" value="Metalloproteases ('zincins'), catalytic domain"/>
    <property type="match status" value="1"/>
</dbReference>
<keyword evidence="5 6" id="KW-0482">Metalloprotease</keyword>
<dbReference type="Pfam" id="PF01435">
    <property type="entry name" value="Peptidase_M48"/>
    <property type="match status" value="1"/>
</dbReference>
<keyword evidence="7" id="KW-0812">Transmembrane</keyword>
<evidence type="ECO:0000256" key="4">
    <source>
        <dbReference type="ARBA" id="ARBA00022833"/>
    </source>
</evidence>
<keyword evidence="4 6" id="KW-0862">Zinc</keyword>
<feature type="domain" description="Peptidase M48" evidence="8">
    <location>
        <begin position="124"/>
        <end position="198"/>
    </location>
</feature>
<dbReference type="RefSeq" id="WP_343968510.1">
    <property type="nucleotide sequence ID" value="NZ_BAAAGK010000065.1"/>
</dbReference>
<comment type="caution">
    <text evidence="9">The sequence shown here is derived from an EMBL/GenBank/DDBJ whole genome shotgun (WGS) entry which is preliminary data.</text>
</comment>
<keyword evidence="7" id="KW-1133">Transmembrane helix</keyword>
<evidence type="ECO:0000256" key="3">
    <source>
        <dbReference type="ARBA" id="ARBA00022801"/>
    </source>
</evidence>
<sequence>MTAAALATLALACAVGAWRLTRARWTYRAPHVAIVLWQALGVTWGLAGTGALLGYALEPYGRGVLHGLAGFAASAFGGGEAGQGAPLPYDLPRIVALIAGLTALAVLIMVLLAAGLQTFRARQRHRTLLALIAREDPVVPGVRVLDHPGATAYCVPGLRSQVVVSEGALKLLSADELTAVLAHETAHVRERHDLVLLPFAALRRALPWSRVVKDAQSEVGLLVEMAADDVARRYCSPRRLATALLRFGTAGAVPAPRGALGAATSSSAAVMARVERLVTPGPILPLGVRYAIVAFSVTLTTSAPLLWLIPH</sequence>
<evidence type="ECO:0000256" key="6">
    <source>
        <dbReference type="RuleBase" id="RU003983"/>
    </source>
</evidence>
<evidence type="ECO:0000313" key="10">
    <source>
        <dbReference type="Proteomes" id="UP001596514"/>
    </source>
</evidence>
<keyword evidence="3 6" id="KW-0378">Hydrolase</keyword>
<keyword evidence="7" id="KW-0472">Membrane</keyword>
<keyword evidence="2" id="KW-0479">Metal-binding</keyword>
<keyword evidence="1 6" id="KW-0645">Protease</keyword>
<dbReference type="PANTHER" id="PTHR34978">
    <property type="entry name" value="POSSIBLE SENSOR-TRANSDUCER PROTEIN BLAR"/>
    <property type="match status" value="1"/>
</dbReference>
<comment type="cofactor">
    <cofactor evidence="6">
        <name>Zn(2+)</name>
        <dbReference type="ChEBI" id="CHEBI:29105"/>
    </cofactor>
    <text evidence="6">Binds 1 zinc ion per subunit.</text>
</comment>
<comment type="similarity">
    <text evidence="6">Belongs to the peptidase M48 family.</text>
</comment>
<dbReference type="Proteomes" id="UP001596514">
    <property type="component" value="Unassembled WGS sequence"/>
</dbReference>
<evidence type="ECO:0000259" key="8">
    <source>
        <dbReference type="Pfam" id="PF01435"/>
    </source>
</evidence>
<feature type="transmembrane region" description="Helical" evidence="7">
    <location>
        <begin position="35"/>
        <end position="57"/>
    </location>
</feature>
<proteinExistence type="inferred from homology"/>
<evidence type="ECO:0000256" key="5">
    <source>
        <dbReference type="ARBA" id="ARBA00023049"/>
    </source>
</evidence>